<accession>A0AAN3AA72</accession>
<organism evidence="1 2">
    <name type="scientific">Bacteroides ovatus (strain ATCC 8483 / DSM 1896 / JCM 5824 / BCRC 10623 / CCUG 4943 / NCTC 11153)</name>
    <dbReference type="NCBI Taxonomy" id="411476"/>
    <lineage>
        <taxon>Bacteria</taxon>
        <taxon>Pseudomonadati</taxon>
        <taxon>Bacteroidota</taxon>
        <taxon>Bacteroidia</taxon>
        <taxon>Bacteroidales</taxon>
        <taxon>Bacteroidaceae</taxon>
        <taxon>Bacteroides</taxon>
    </lineage>
</organism>
<reference evidence="2" key="2">
    <citation type="submission" date="2007-04" db="EMBL/GenBank/DDBJ databases">
        <title>Draft genome sequence of Bacteroides ovatus (ATCC 8483).</title>
        <authorList>
            <person name="Sudarsanam P."/>
            <person name="Ley R."/>
            <person name="Guruge J."/>
            <person name="Turnbaugh P.J."/>
            <person name="Mahowald M."/>
            <person name="Liep D."/>
            <person name="Gordon J."/>
        </authorList>
    </citation>
    <scope>NUCLEOTIDE SEQUENCE [LARGE SCALE GENOMIC DNA]</scope>
    <source>
        <strain evidence="2">ATCC 8483 / DSM 1896 / JCM 5824 / BCRC 10623 / CCUG 4943 / NCTC 11153</strain>
    </source>
</reference>
<dbReference type="EMBL" id="AAXF02000043">
    <property type="protein sequence ID" value="EDO12864.1"/>
    <property type="molecule type" value="Genomic_DNA"/>
</dbReference>
<reference evidence="1 2" key="1">
    <citation type="submission" date="2007-03" db="EMBL/GenBank/DDBJ databases">
        <authorList>
            <person name="Fulton L."/>
            <person name="Clifton S."/>
            <person name="Fulton B."/>
            <person name="Xu J."/>
            <person name="Minx P."/>
            <person name="Pepin K.H."/>
            <person name="Johnson M."/>
            <person name="Thiruvilangam P."/>
            <person name="Bhonagiri V."/>
            <person name="Nash W.E."/>
            <person name="Mardis E.R."/>
            <person name="Wilson R.K."/>
        </authorList>
    </citation>
    <scope>NUCLEOTIDE SEQUENCE [LARGE SCALE GENOMIC DNA]</scope>
    <source>
        <strain evidence="2">ATCC 8483 / DSM 1896 / JCM 5824 / BCRC 10623 / CCUG 4943 / NCTC 11153</strain>
    </source>
</reference>
<comment type="caution">
    <text evidence="1">The sequence shown here is derived from an EMBL/GenBank/DDBJ whole genome shotgun (WGS) entry which is preliminary data.</text>
</comment>
<gene>
    <name evidence="1" type="ORF">BACOVA_01368</name>
</gene>
<proteinExistence type="predicted"/>
<dbReference type="AlphaFoldDB" id="A0AAN3AA72"/>
<protein>
    <submittedName>
        <fullName evidence="1">Uncharacterized protein</fullName>
    </submittedName>
</protein>
<sequence length="44" mass="5151">MSKHTTNKKKAKQGIEKTNYCHSIPKYTITKANKRSIFEQSAYF</sequence>
<dbReference type="Proteomes" id="UP000005475">
    <property type="component" value="Unassembled WGS sequence"/>
</dbReference>
<name>A0AAN3AA72_BACO1</name>
<evidence type="ECO:0000313" key="2">
    <source>
        <dbReference type="Proteomes" id="UP000005475"/>
    </source>
</evidence>
<evidence type="ECO:0000313" key="1">
    <source>
        <dbReference type="EMBL" id="EDO12864.1"/>
    </source>
</evidence>